<dbReference type="AlphaFoldDB" id="E8T371"/>
<dbReference type="KEGG" id="tam:Theam_0102"/>
<dbReference type="STRING" id="648996.Theam_0102"/>
<gene>
    <name evidence="1" type="ordered locus">Theam_0102</name>
</gene>
<accession>E8T371</accession>
<dbReference type="RefSeq" id="WP_013536862.1">
    <property type="nucleotide sequence ID" value="NC_014926.1"/>
</dbReference>
<proteinExistence type="predicted"/>
<protein>
    <submittedName>
        <fullName evidence="1">Uncharacterized protein</fullName>
    </submittedName>
</protein>
<keyword evidence="2" id="KW-1185">Reference proteome</keyword>
<dbReference type="EMBL" id="CP002444">
    <property type="protein sequence ID" value="ADU96076.1"/>
    <property type="molecule type" value="Genomic_DNA"/>
</dbReference>
<dbReference type="HOGENOM" id="CLU_1371629_0_0_0"/>
<evidence type="ECO:0000313" key="1">
    <source>
        <dbReference type="EMBL" id="ADU96076.1"/>
    </source>
</evidence>
<evidence type="ECO:0000313" key="2">
    <source>
        <dbReference type="Proteomes" id="UP000006362"/>
    </source>
</evidence>
<organism evidence="1 2">
    <name type="scientific">Thermovibrio ammonificans (strain DSM 15698 / JCM 12110 / HB-1)</name>
    <dbReference type="NCBI Taxonomy" id="648996"/>
    <lineage>
        <taxon>Bacteria</taxon>
        <taxon>Pseudomonadati</taxon>
        <taxon>Aquificota</taxon>
        <taxon>Aquificia</taxon>
        <taxon>Desulfurobacteriales</taxon>
        <taxon>Desulfurobacteriaceae</taxon>
        <taxon>Thermovibrio</taxon>
    </lineage>
</organism>
<reference evidence="1" key="1">
    <citation type="submission" date="2011-01" db="EMBL/GenBank/DDBJ databases">
        <title>Complete sequence of chromosome of Thermovibrio ammonificans HB-1.</title>
        <authorList>
            <consortium name="US DOE Joint Genome Institute"/>
            <person name="Lucas S."/>
            <person name="Copeland A."/>
            <person name="Lapidus A."/>
            <person name="Cheng J.-F."/>
            <person name="Goodwin L."/>
            <person name="Pitluck S."/>
            <person name="Davenport K."/>
            <person name="Detter J.C."/>
            <person name="Han C."/>
            <person name="Tapia R."/>
            <person name="Land M."/>
            <person name="Hauser L."/>
            <person name="Kyrpides N."/>
            <person name="Ivanova N."/>
            <person name="Ovchinnikova G."/>
            <person name="Vetriani C."/>
            <person name="Woyke T."/>
        </authorList>
    </citation>
    <scope>NUCLEOTIDE SEQUENCE [LARGE SCALE GENOMIC DNA]</scope>
    <source>
        <strain evidence="1">HB-1</strain>
    </source>
</reference>
<sequence>MVKGYSVLADLELLARSSSLWELQVRGSSFEGFIFLGRKEVLAAYLYFDGERLAGDAALLFLAENSSKFTLGLGRKRRFEPQRNVTPFGVKLFNRRTGANLPVSGVETRELSLVEKLLSLLPYRELFLFVRAGRTLFSTLTADRVGKLLSLLEELPAGTGHIDFSRKVLSFNHPAGELLLLSRKGFEELELCRDQLREV</sequence>
<name>E8T371_THEA1</name>
<dbReference type="Proteomes" id="UP000006362">
    <property type="component" value="Chromosome"/>
</dbReference>